<dbReference type="InterPro" id="IPR007219">
    <property type="entry name" value="XnlR_reg_dom"/>
</dbReference>
<protein>
    <recommendedName>
        <fullName evidence="8">Zn(2)-C6 fungal-type domain-containing protein</fullName>
    </recommendedName>
</protein>
<dbReference type="GO" id="GO:0006351">
    <property type="term" value="P:DNA-templated transcription"/>
    <property type="evidence" value="ECO:0007669"/>
    <property type="project" value="InterPro"/>
</dbReference>
<keyword evidence="10" id="KW-1185">Reference proteome</keyword>
<evidence type="ECO:0000256" key="2">
    <source>
        <dbReference type="ARBA" id="ARBA00022723"/>
    </source>
</evidence>
<dbReference type="GO" id="GO:0000981">
    <property type="term" value="F:DNA-binding transcription factor activity, RNA polymerase II-specific"/>
    <property type="evidence" value="ECO:0007669"/>
    <property type="project" value="InterPro"/>
</dbReference>
<keyword evidence="2" id="KW-0479">Metal-binding</keyword>
<dbReference type="GO" id="GO:0005634">
    <property type="term" value="C:nucleus"/>
    <property type="evidence" value="ECO:0007669"/>
    <property type="project" value="UniProtKB-SubCell"/>
</dbReference>
<evidence type="ECO:0000256" key="1">
    <source>
        <dbReference type="ARBA" id="ARBA00004123"/>
    </source>
</evidence>
<dbReference type="PROSITE" id="PS00463">
    <property type="entry name" value="ZN2_CY6_FUNGAL_1"/>
    <property type="match status" value="1"/>
</dbReference>
<keyword evidence="4" id="KW-0805">Transcription regulation</keyword>
<dbReference type="InterPro" id="IPR001138">
    <property type="entry name" value="Zn2Cys6_DnaBD"/>
</dbReference>
<accession>A0A9W9KLS1</accession>
<comment type="caution">
    <text evidence="9">The sequence shown here is derived from an EMBL/GenBank/DDBJ whole genome shotgun (WGS) entry which is preliminary data.</text>
</comment>
<name>A0A9W9KLS1_9EURO</name>
<evidence type="ECO:0000256" key="7">
    <source>
        <dbReference type="ARBA" id="ARBA00023242"/>
    </source>
</evidence>
<dbReference type="GO" id="GO:0003677">
    <property type="term" value="F:DNA binding"/>
    <property type="evidence" value="ECO:0007669"/>
    <property type="project" value="UniProtKB-KW"/>
</dbReference>
<keyword evidence="5" id="KW-0238">DNA-binding</keyword>
<comment type="subcellular location">
    <subcellularLocation>
        <location evidence="1">Nucleus</location>
    </subcellularLocation>
</comment>
<reference evidence="9" key="2">
    <citation type="journal article" date="2023" name="IMA Fungus">
        <title>Comparative genomic study of the Penicillium genus elucidates a diverse pangenome and 15 lateral gene transfer events.</title>
        <authorList>
            <person name="Petersen C."/>
            <person name="Sorensen T."/>
            <person name="Nielsen M.R."/>
            <person name="Sondergaard T.E."/>
            <person name="Sorensen J.L."/>
            <person name="Fitzpatrick D.A."/>
            <person name="Frisvad J.C."/>
            <person name="Nielsen K.L."/>
        </authorList>
    </citation>
    <scope>NUCLEOTIDE SEQUENCE</scope>
    <source>
        <strain evidence="9">IBT 30761</strain>
    </source>
</reference>
<dbReference type="SMART" id="SM00906">
    <property type="entry name" value="Fungal_trans"/>
    <property type="match status" value="1"/>
</dbReference>
<dbReference type="Pfam" id="PF04082">
    <property type="entry name" value="Fungal_trans"/>
    <property type="match status" value="1"/>
</dbReference>
<dbReference type="PANTHER" id="PTHR31313">
    <property type="entry name" value="TY1 ENHANCER ACTIVATOR"/>
    <property type="match status" value="1"/>
</dbReference>
<dbReference type="Proteomes" id="UP001149074">
    <property type="component" value="Unassembled WGS sequence"/>
</dbReference>
<reference evidence="9" key="1">
    <citation type="submission" date="2022-11" db="EMBL/GenBank/DDBJ databases">
        <authorList>
            <person name="Petersen C."/>
        </authorList>
    </citation>
    <scope>NUCLEOTIDE SEQUENCE</scope>
    <source>
        <strain evidence="9">IBT 30761</strain>
    </source>
</reference>
<evidence type="ECO:0000256" key="6">
    <source>
        <dbReference type="ARBA" id="ARBA00023163"/>
    </source>
</evidence>
<evidence type="ECO:0000259" key="8">
    <source>
        <dbReference type="PROSITE" id="PS50048"/>
    </source>
</evidence>
<organism evidence="9 10">
    <name type="scientific">Penicillium argentinense</name>
    <dbReference type="NCBI Taxonomy" id="1131581"/>
    <lineage>
        <taxon>Eukaryota</taxon>
        <taxon>Fungi</taxon>
        <taxon>Dikarya</taxon>
        <taxon>Ascomycota</taxon>
        <taxon>Pezizomycotina</taxon>
        <taxon>Eurotiomycetes</taxon>
        <taxon>Eurotiomycetidae</taxon>
        <taxon>Eurotiales</taxon>
        <taxon>Aspergillaceae</taxon>
        <taxon>Penicillium</taxon>
    </lineage>
</organism>
<dbReference type="CDD" id="cd12148">
    <property type="entry name" value="fungal_TF_MHR"/>
    <property type="match status" value="1"/>
</dbReference>
<keyword evidence="6" id="KW-0804">Transcription</keyword>
<dbReference type="AlphaFoldDB" id="A0A9W9KLS1"/>
<dbReference type="Gene3D" id="4.10.240.10">
    <property type="entry name" value="Zn(2)-C6 fungal-type DNA-binding domain"/>
    <property type="match status" value="1"/>
</dbReference>
<dbReference type="PANTHER" id="PTHR31313:SF77">
    <property type="entry name" value="ZN(II)2CYS6 TRANSCRIPTION FACTOR (EUROFUNG)"/>
    <property type="match status" value="1"/>
</dbReference>
<sequence>MKDEKHARKHVTTACTPCRKTKVKCDGTIPTCRNCQSKGKDCSYRQRDDKRTIRVRIAVTLLAKRVGSLSQYIRDCGLEAPAMDGEDQQNLKNILQALGVDYEEIRSGSRISNHSGNAPDHNNYLAGLPPQVDFYQGSVNDNCSPHFTPDPCRNGRDTNASAIILTNPSLSTAEEELQDDAALLYHDSQIPLPMDAMQEAAPRTNIPPDPQMPEGDPCHLQPGVECDGLPDADADDEFTNQLACRLGRLQLTQDGQLRYFGSTSNLTLLDALVSVNLPSSRNTQTHAQEVLEKENLNIDVDDNLEKDLLELYFAWESPSLYLVNYEVFWKTRKQNKRDGSESPYYSRPLVDSMCALGAAYVPKFHPELVTFPRSLSEFFGERARTLLECEFENPSLSTIQTLVILSHHEASNTKDTRGWLYSGMAMRLAFDLGLHLDMTPYVEKGIISIEECRMRRTIFWAAYLNEQFWGYYLGRSVRSPMAGVTVQKPHWDGSQSPATWKPYSCLQIITQNLYNPLEMICQWWVALYDLMMPLTDVLYGCSEISKDALQELTAITVGRLYEWKKKLPNDLDVDLTKERELCLPHVLTLHTLADLTEK</sequence>
<dbReference type="CDD" id="cd00067">
    <property type="entry name" value="GAL4"/>
    <property type="match status" value="1"/>
</dbReference>
<feature type="domain" description="Zn(2)-C6 fungal-type" evidence="8">
    <location>
        <begin position="14"/>
        <end position="44"/>
    </location>
</feature>
<gene>
    <name evidence="9" type="ORF">N7532_002773</name>
</gene>
<evidence type="ECO:0000313" key="9">
    <source>
        <dbReference type="EMBL" id="KAJ5110128.1"/>
    </source>
</evidence>
<dbReference type="InterPro" id="IPR051615">
    <property type="entry name" value="Transcr_Regulatory_Elem"/>
</dbReference>
<evidence type="ECO:0000313" key="10">
    <source>
        <dbReference type="Proteomes" id="UP001149074"/>
    </source>
</evidence>
<dbReference type="PROSITE" id="PS50048">
    <property type="entry name" value="ZN2_CY6_FUNGAL_2"/>
    <property type="match status" value="1"/>
</dbReference>
<dbReference type="OrthoDB" id="2154091at2759"/>
<dbReference type="Pfam" id="PF00172">
    <property type="entry name" value="Zn_clus"/>
    <property type="match status" value="1"/>
</dbReference>
<keyword evidence="3" id="KW-0862">Zinc</keyword>
<dbReference type="EMBL" id="JAPQKI010000003">
    <property type="protein sequence ID" value="KAJ5110128.1"/>
    <property type="molecule type" value="Genomic_DNA"/>
</dbReference>
<dbReference type="InterPro" id="IPR036864">
    <property type="entry name" value="Zn2-C6_fun-type_DNA-bd_sf"/>
</dbReference>
<keyword evidence="7" id="KW-0539">Nucleus</keyword>
<dbReference type="SUPFAM" id="SSF57701">
    <property type="entry name" value="Zn2/Cys6 DNA-binding domain"/>
    <property type="match status" value="1"/>
</dbReference>
<dbReference type="SMART" id="SM00066">
    <property type="entry name" value="GAL4"/>
    <property type="match status" value="1"/>
</dbReference>
<proteinExistence type="predicted"/>
<evidence type="ECO:0000256" key="5">
    <source>
        <dbReference type="ARBA" id="ARBA00023125"/>
    </source>
</evidence>
<evidence type="ECO:0000256" key="4">
    <source>
        <dbReference type="ARBA" id="ARBA00023015"/>
    </source>
</evidence>
<evidence type="ECO:0000256" key="3">
    <source>
        <dbReference type="ARBA" id="ARBA00022833"/>
    </source>
</evidence>
<dbReference type="GO" id="GO:0008270">
    <property type="term" value="F:zinc ion binding"/>
    <property type="evidence" value="ECO:0007669"/>
    <property type="project" value="InterPro"/>
</dbReference>
<dbReference type="GeneID" id="81354246"/>
<dbReference type="RefSeq" id="XP_056478239.1">
    <property type="nucleotide sequence ID" value="XM_056615267.1"/>
</dbReference>